<evidence type="ECO:0000313" key="1">
    <source>
        <dbReference type="EMBL" id="TFK79053.1"/>
    </source>
</evidence>
<feature type="non-terminal residue" evidence="1">
    <location>
        <position position="189"/>
    </location>
</feature>
<dbReference type="Gene3D" id="3.10.10.10">
    <property type="entry name" value="HIV Type 1 Reverse Transcriptase, subunit A, domain 1"/>
    <property type="match status" value="1"/>
</dbReference>
<dbReference type="SUPFAM" id="SSF56672">
    <property type="entry name" value="DNA/RNA polymerases"/>
    <property type="match status" value="1"/>
</dbReference>
<name>A0A5C3NZZ2_9APHY</name>
<reference evidence="1 2" key="1">
    <citation type="journal article" date="2019" name="Nat. Ecol. Evol.">
        <title>Megaphylogeny resolves global patterns of mushroom evolution.</title>
        <authorList>
            <person name="Varga T."/>
            <person name="Krizsan K."/>
            <person name="Foldi C."/>
            <person name="Dima B."/>
            <person name="Sanchez-Garcia M."/>
            <person name="Sanchez-Ramirez S."/>
            <person name="Szollosi G.J."/>
            <person name="Szarkandi J.G."/>
            <person name="Papp V."/>
            <person name="Albert L."/>
            <person name="Andreopoulos W."/>
            <person name="Angelini C."/>
            <person name="Antonin V."/>
            <person name="Barry K.W."/>
            <person name="Bougher N.L."/>
            <person name="Buchanan P."/>
            <person name="Buyck B."/>
            <person name="Bense V."/>
            <person name="Catcheside P."/>
            <person name="Chovatia M."/>
            <person name="Cooper J."/>
            <person name="Damon W."/>
            <person name="Desjardin D."/>
            <person name="Finy P."/>
            <person name="Geml J."/>
            <person name="Haridas S."/>
            <person name="Hughes K."/>
            <person name="Justo A."/>
            <person name="Karasinski D."/>
            <person name="Kautmanova I."/>
            <person name="Kiss B."/>
            <person name="Kocsube S."/>
            <person name="Kotiranta H."/>
            <person name="LaButti K.M."/>
            <person name="Lechner B.E."/>
            <person name="Liimatainen K."/>
            <person name="Lipzen A."/>
            <person name="Lukacs Z."/>
            <person name="Mihaltcheva S."/>
            <person name="Morgado L.N."/>
            <person name="Niskanen T."/>
            <person name="Noordeloos M.E."/>
            <person name="Ohm R.A."/>
            <person name="Ortiz-Santana B."/>
            <person name="Ovrebo C."/>
            <person name="Racz N."/>
            <person name="Riley R."/>
            <person name="Savchenko A."/>
            <person name="Shiryaev A."/>
            <person name="Soop K."/>
            <person name="Spirin V."/>
            <person name="Szebenyi C."/>
            <person name="Tomsovsky M."/>
            <person name="Tulloss R.E."/>
            <person name="Uehling J."/>
            <person name="Grigoriev I.V."/>
            <person name="Vagvolgyi C."/>
            <person name="Papp T."/>
            <person name="Martin F.M."/>
            <person name="Miettinen O."/>
            <person name="Hibbett D.S."/>
            <person name="Nagy L.G."/>
        </authorList>
    </citation>
    <scope>NUCLEOTIDE SEQUENCE [LARGE SCALE GENOMIC DNA]</scope>
    <source>
        <strain evidence="1 2">HHB13444</strain>
    </source>
</reference>
<gene>
    <name evidence="1" type="ORF">K466DRAFT_506256</name>
</gene>
<evidence type="ECO:0000313" key="2">
    <source>
        <dbReference type="Proteomes" id="UP000308197"/>
    </source>
</evidence>
<dbReference type="InParanoid" id="A0A5C3NZZ2"/>
<keyword evidence="2" id="KW-1185">Reference proteome</keyword>
<dbReference type="AlphaFoldDB" id="A0A5C3NZZ2"/>
<sequence>MFKPLILPLQRALPTHPISYRDLPFDDRITLERLEDILSRIPDDFLSPTEIDLLSTIVFDRRLAIAFCDNERGTFNRFFFPDYVIPTIEHEPWQQAPIQIPHAARERVHAILQNAFDTGKYEQACASYRSRVFPVSKKNPGDLRLVHDLQPLNAITIRDAALPPRPDDFAEGFVGRYIYGVADLFSGYD</sequence>
<proteinExistence type="predicted"/>
<dbReference type="EMBL" id="ML212190">
    <property type="protein sequence ID" value="TFK79053.1"/>
    <property type="molecule type" value="Genomic_DNA"/>
</dbReference>
<dbReference type="STRING" id="1314778.A0A5C3NZZ2"/>
<dbReference type="InterPro" id="IPR043502">
    <property type="entry name" value="DNA/RNA_pol_sf"/>
</dbReference>
<organism evidence="1 2">
    <name type="scientific">Polyporus arcularius HHB13444</name>
    <dbReference type="NCBI Taxonomy" id="1314778"/>
    <lineage>
        <taxon>Eukaryota</taxon>
        <taxon>Fungi</taxon>
        <taxon>Dikarya</taxon>
        <taxon>Basidiomycota</taxon>
        <taxon>Agaricomycotina</taxon>
        <taxon>Agaricomycetes</taxon>
        <taxon>Polyporales</taxon>
        <taxon>Polyporaceae</taxon>
        <taxon>Polyporus</taxon>
    </lineage>
</organism>
<accession>A0A5C3NZZ2</accession>
<protein>
    <submittedName>
        <fullName evidence="1">Uncharacterized protein</fullName>
    </submittedName>
</protein>
<dbReference type="Proteomes" id="UP000308197">
    <property type="component" value="Unassembled WGS sequence"/>
</dbReference>